<accession>A0A6P4IZG2</accession>
<name>A0A6P4IZG2_DROKI</name>
<keyword evidence="7" id="KW-1185">Reference proteome</keyword>
<evidence type="ECO:0000256" key="4">
    <source>
        <dbReference type="ARBA" id="ARBA00023478"/>
    </source>
</evidence>
<feature type="region of interest" description="Disordered" evidence="6">
    <location>
        <begin position="1"/>
        <end position="138"/>
    </location>
</feature>
<dbReference type="InterPro" id="IPR050505">
    <property type="entry name" value="WDR55/POC1"/>
</dbReference>
<reference evidence="8" key="1">
    <citation type="submission" date="2025-08" db="UniProtKB">
        <authorList>
            <consortium name="RefSeq"/>
        </authorList>
    </citation>
    <scope>IDENTIFICATION</scope>
    <source>
        <strain evidence="8">14028-0561.14</strain>
        <tissue evidence="8">Whole fly</tissue>
    </source>
</reference>
<dbReference type="FunFam" id="2.130.10.10:FF:001280">
    <property type="entry name" value="WD repeat-containing protein 55 homolog"/>
    <property type="match status" value="1"/>
</dbReference>
<evidence type="ECO:0000313" key="7">
    <source>
        <dbReference type="Proteomes" id="UP001652661"/>
    </source>
</evidence>
<feature type="compositionally biased region" description="Polar residues" evidence="6">
    <location>
        <begin position="64"/>
        <end position="74"/>
    </location>
</feature>
<feature type="compositionally biased region" description="Acidic residues" evidence="6">
    <location>
        <begin position="12"/>
        <end position="23"/>
    </location>
</feature>
<evidence type="ECO:0000313" key="8">
    <source>
        <dbReference type="RefSeq" id="XP_017033965.1"/>
    </source>
</evidence>
<feature type="compositionally biased region" description="Acidic residues" evidence="6">
    <location>
        <begin position="31"/>
        <end position="47"/>
    </location>
</feature>
<dbReference type="InterPro" id="IPR015943">
    <property type="entry name" value="WD40/YVTN_repeat-like_dom_sf"/>
</dbReference>
<evidence type="ECO:0000256" key="3">
    <source>
        <dbReference type="ARBA" id="ARBA00022737"/>
    </source>
</evidence>
<dbReference type="Gene3D" id="2.130.10.10">
    <property type="entry name" value="YVTN repeat-like/Quinoprotein amine dehydrogenase"/>
    <property type="match status" value="2"/>
</dbReference>
<proteinExistence type="inferred from homology"/>
<feature type="compositionally biased region" description="Acidic residues" evidence="6">
    <location>
        <begin position="79"/>
        <end position="95"/>
    </location>
</feature>
<dbReference type="Proteomes" id="UP001652661">
    <property type="component" value="Chromosome 3R"/>
</dbReference>
<dbReference type="PANTHER" id="PTHR44019">
    <property type="entry name" value="WD REPEAT-CONTAINING PROTEIN 55"/>
    <property type="match status" value="1"/>
</dbReference>
<feature type="repeat" description="WD" evidence="5">
    <location>
        <begin position="413"/>
        <end position="447"/>
    </location>
</feature>
<dbReference type="PANTHER" id="PTHR44019:SF20">
    <property type="entry name" value="WD REPEAT-CONTAINING PROTEIN 55"/>
    <property type="match status" value="1"/>
</dbReference>
<dbReference type="PROSITE" id="PS50082">
    <property type="entry name" value="WD_REPEATS_2"/>
    <property type="match status" value="3"/>
</dbReference>
<gene>
    <name evidence="8" type="primary">LOC108082889</name>
</gene>
<evidence type="ECO:0000256" key="1">
    <source>
        <dbReference type="ARBA" id="ARBA00007625"/>
    </source>
</evidence>
<dbReference type="OMA" id="QAIHPTE"/>
<dbReference type="PROSITE" id="PS50294">
    <property type="entry name" value="WD_REPEATS_REGION"/>
    <property type="match status" value="1"/>
</dbReference>
<evidence type="ECO:0000256" key="6">
    <source>
        <dbReference type="SAM" id="MobiDB-lite"/>
    </source>
</evidence>
<dbReference type="InterPro" id="IPR019775">
    <property type="entry name" value="WD40_repeat_CS"/>
</dbReference>
<feature type="repeat" description="WD" evidence="5">
    <location>
        <begin position="203"/>
        <end position="244"/>
    </location>
</feature>
<dbReference type="OrthoDB" id="2288928at2759"/>
<dbReference type="SUPFAM" id="SSF50978">
    <property type="entry name" value="WD40 repeat-like"/>
    <property type="match status" value="1"/>
</dbReference>
<comment type="similarity">
    <text evidence="1">Belongs to the WD repeat WDR55 family.</text>
</comment>
<evidence type="ECO:0000256" key="2">
    <source>
        <dbReference type="ARBA" id="ARBA00022574"/>
    </source>
</evidence>
<sequence length="511" mass="56313">MHTHNNFKTPSDADELDDLDEDMVVGVIAEIEQEVLNESDSDNDAYDLVDMGAPEPDNDGDSSYDGNESISSDGSFDPNAEDSDSDDSMAAEEEAAGGSGGAAGGATSAKRRKDDDGPSGSQKESAEASVFELDEDDETDETVRAIIAAIKKPRSAPPEIKLEDFITDVCFHPSRDIVALATIIGDVHLYEYANEGNKLLRTIEVHSKACRDVEFTEDGRFLLTCSKDKCVMVTDMETEKLKKLYETAHDDAINTLHVLNENLFATGDDSGTVKLWDLRTKNSIFELKELEDQVTQLISNDQNKLLLATSADGYLTTFNIAARKMYVQSEPYEEELNCMGIYRGDSKLVVGTSKGRLYTYNWGYFGFHCDMYPGIKSPISLMIPITDRIACVAGEDGNIRACHITPYRNLGVVGQHNMPIESLDVNSSGELLASSSHNNDVRFWNVKYFEDFGDIKYNDKHNAYKEKRHNLPSSKCTNASDFFADLTKEDGDEEEAEAEANDPEAGPSSSA</sequence>
<feature type="region of interest" description="Disordered" evidence="6">
    <location>
        <begin position="470"/>
        <end position="511"/>
    </location>
</feature>
<dbReference type="Pfam" id="PF24796">
    <property type="entry name" value="WDR55"/>
    <property type="match status" value="1"/>
</dbReference>
<dbReference type="InterPro" id="IPR036322">
    <property type="entry name" value="WD40_repeat_dom_sf"/>
</dbReference>
<dbReference type="AlphaFoldDB" id="A0A6P4IZG2"/>
<feature type="compositionally biased region" description="Polar residues" evidence="6">
    <location>
        <begin position="471"/>
        <end position="480"/>
    </location>
</feature>
<dbReference type="RefSeq" id="XP_017033965.1">
    <property type="nucleotide sequence ID" value="XM_017178476.3"/>
</dbReference>
<dbReference type="PROSITE" id="PS00678">
    <property type="entry name" value="WD_REPEATS_1"/>
    <property type="match status" value="1"/>
</dbReference>
<dbReference type="GeneID" id="108082889"/>
<dbReference type="SMART" id="SM00320">
    <property type="entry name" value="WD40"/>
    <property type="match status" value="5"/>
</dbReference>
<feature type="compositionally biased region" description="Acidic residues" evidence="6">
    <location>
        <begin position="490"/>
        <end position="502"/>
    </location>
</feature>
<dbReference type="InterPro" id="IPR001680">
    <property type="entry name" value="WD40_rpt"/>
</dbReference>
<evidence type="ECO:0000256" key="5">
    <source>
        <dbReference type="PROSITE-ProRule" id="PRU00221"/>
    </source>
</evidence>
<keyword evidence="3" id="KW-0677">Repeat</keyword>
<protein>
    <recommendedName>
        <fullName evidence="4">WD repeat-containing protein 55 homolog</fullName>
    </recommendedName>
</protein>
<keyword evidence="2 5" id="KW-0853">WD repeat</keyword>
<organism evidence="7 8">
    <name type="scientific">Drosophila kikkawai</name>
    <name type="common">Fruit fly</name>
    <dbReference type="NCBI Taxonomy" id="30033"/>
    <lineage>
        <taxon>Eukaryota</taxon>
        <taxon>Metazoa</taxon>
        <taxon>Ecdysozoa</taxon>
        <taxon>Arthropoda</taxon>
        <taxon>Hexapoda</taxon>
        <taxon>Insecta</taxon>
        <taxon>Pterygota</taxon>
        <taxon>Neoptera</taxon>
        <taxon>Endopterygota</taxon>
        <taxon>Diptera</taxon>
        <taxon>Brachycera</taxon>
        <taxon>Muscomorpha</taxon>
        <taxon>Ephydroidea</taxon>
        <taxon>Drosophilidae</taxon>
        <taxon>Drosophila</taxon>
        <taxon>Sophophora</taxon>
    </lineage>
</organism>
<feature type="repeat" description="WD" evidence="5">
    <location>
        <begin position="246"/>
        <end position="286"/>
    </location>
</feature>